<name>A0A329T447_9STRA</name>
<gene>
    <name evidence="4" type="ORF">PC110_g421</name>
    <name evidence="2" type="ORF">PC118_g11788</name>
    <name evidence="3" type="ORF">PC129_g12267</name>
</gene>
<evidence type="ECO:0000313" key="3">
    <source>
        <dbReference type="EMBL" id="KAG3216892.1"/>
    </source>
</evidence>
<dbReference type="EMBL" id="RCML01000364">
    <property type="protein sequence ID" value="KAG2979391.1"/>
    <property type="molecule type" value="Genomic_DNA"/>
</dbReference>
<dbReference type="VEuPathDB" id="FungiDB:PC110_g421"/>
<feature type="compositionally biased region" description="Polar residues" evidence="1">
    <location>
        <begin position="1"/>
        <end position="12"/>
    </location>
</feature>
<evidence type="ECO:0000313" key="5">
    <source>
        <dbReference type="Proteomes" id="UP000251314"/>
    </source>
</evidence>
<reference evidence="4 5" key="1">
    <citation type="submission" date="2018-01" db="EMBL/GenBank/DDBJ databases">
        <title>Draft genome of the strawberry crown rot pathogen Phytophthora cactorum.</title>
        <authorList>
            <person name="Armitage A.D."/>
            <person name="Lysoe E."/>
            <person name="Nellist C.F."/>
            <person name="Harrison R.J."/>
            <person name="Brurberg M.B."/>
        </authorList>
    </citation>
    <scope>NUCLEOTIDE SEQUENCE [LARGE SCALE GENOMIC DNA]</scope>
    <source>
        <strain evidence="4 5">10300</strain>
    </source>
</reference>
<protein>
    <submittedName>
        <fullName evidence="4">Uncharacterized protein</fullName>
    </submittedName>
</protein>
<comment type="caution">
    <text evidence="4">The sequence shown here is derived from an EMBL/GenBank/DDBJ whole genome shotgun (WGS) entry which is preliminary data.</text>
</comment>
<accession>A0A329T447</accession>
<dbReference type="EMBL" id="MJFZ01000004">
    <property type="protein sequence ID" value="RAW43410.1"/>
    <property type="molecule type" value="Genomic_DNA"/>
</dbReference>
<evidence type="ECO:0000313" key="2">
    <source>
        <dbReference type="EMBL" id="KAG2979391.1"/>
    </source>
</evidence>
<dbReference type="EMBL" id="RCMV01000456">
    <property type="protein sequence ID" value="KAG3216892.1"/>
    <property type="molecule type" value="Genomic_DNA"/>
</dbReference>
<sequence>MVKGSATPSDGSPATAGGSPLAGPGSTDQRTVQFDDAGQDQGSKSGEASEGEYEEKAWNAE</sequence>
<dbReference type="Proteomes" id="UP000697107">
    <property type="component" value="Unassembled WGS sequence"/>
</dbReference>
<feature type="region of interest" description="Disordered" evidence="1">
    <location>
        <begin position="1"/>
        <end position="61"/>
    </location>
</feature>
<dbReference type="Proteomes" id="UP000251314">
    <property type="component" value="Unassembled WGS sequence"/>
</dbReference>
<reference evidence="3" key="2">
    <citation type="submission" date="2018-05" db="EMBL/GenBank/DDBJ databases">
        <title>Effector identification in a new, highly contiguous assembly of the strawberry crown rot pathogen Phytophthora cactorum.</title>
        <authorList>
            <person name="Armitage A.D."/>
            <person name="Nellist C.F."/>
            <person name="Bates H."/>
            <person name="Vickerstaff R.J."/>
            <person name="Harrison R.J."/>
        </authorList>
    </citation>
    <scope>NUCLEOTIDE SEQUENCE</scope>
    <source>
        <strain evidence="2">P415</strain>
        <strain evidence="3">P421</strain>
    </source>
</reference>
<evidence type="ECO:0000313" key="4">
    <source>
        <dbReference type="EMBL" id="RAW43410.1"/>
    </source>
</evidence>
<evidence type="ECO:0000256" key="1">
    <source>
        <dbReference type="SAM" id="MobiDB-lite"/>
    </source>
</evidence>
<organism evidence="4 5">
    <name type="scientific">Phytophthora cactorum</name>
    <dbReference type="NCBI Taxonomy" id="29920"/>
    <lineage>
        <taxon>Eukaryota</taxon>
        <taxon>Sar</taxon>
        <taxon>Stramenopiles</taxon>
        <taxon>Oomycota</taxon>
        <taxon>Peronosporomycetes</taxon>
        <taxon>Peronosporales</taxon>
        <taxon>Peronosporaceae</taxon>
        <taxon>Phytophthora</taxon>
    </lineage>
</organism>
<keyword evidence="5" id="KW-1185">Reference proteome</keyword>
<proteinExistence type="predicted"/>
<dbReference type="Proteomes" id="UP000760860">
    <property type="component" value="Unassembled WGS sequence"/>
</dbReference>
<dbReference type="AlphaFoldDB" id="A0A329T447"/>